<protein>
    <recommendedName>
        <fullName evidence="2">DDE-1 domain-containing protein</fullName>
    </recommendedName>
</protein>
<dbReference type="InterPro" id="IPR050863">
    <property type="entry name" value="CenT-Element_Derived"/>
</dbReference>
<dbReference type="InterPro" id="IPR009057">
    <property type="entry name" value="Homeodomain-like_sf"/>
</dbReference>
<gene>
    <name evidence="3" type="ORF">PtrM4_022310</name>
</gene>
<dbReference type="Pfam" id="PF03184">
    <property type="entry name" value="DDE_1"/>
    <property type="match status" value="1"/>
</dbReference>
<evidence type="ECO:0000313" key="4">
    <source>
        <dbReference type="Proteomes" id="UP000245464"/>
    </source>
</evidence>
<dbReference type="Proteomes" id="UP000245464">
    <property type="component" value="Chromosome 1"/>
</dbReference>
<reference evidence="3" key="1">
    <citation type="journal article" date="2018" name="BMC Genomics">
        <title>Comparative genomics of the wheat fungal pathogen Pyrenophora tritici-repentis reveals chromosomal variations and genome plasticity.</title>
        <authorList>
            <person name="Moolhuijzen P."/>
            <person name="See P.T."/>
            <person name="Hane J.K."/>
            <person name="Shi G."/>
            <person name="Liu Z."/>
            <person name="Oliver R.P."/>
            <person name="Moffat C.S."/>
        </authorList>
    </citation>
    <scope>NUCLEOTIDE SEQUENCE [LARGE SCALE GENOMIC DNA]</scope>
    <source>
        <strain evidence="3">M4</strain>
    </source>
</reference>
<accession>A0A834S8Y3</accession>
<dbReference type="SUPFAM" id="SSF46689">
    <property type="entry name" value="Homeodomain-like"/>
    <property type="match status" value="1"/>
</dbReference>
<feature type="domain" description="DDE-1" evidence="2">
    <location>
        <begin position="189"/>
        <end position="277"/>
    </location>
</feature>
<dbReference type="EMBL" id="NQIK02000001">
    <property type="protein sequence ID" value="KAF7577991.1"/>
    <property type="molecule type" value="Genomic_DNA"/>
</dbReference>
<proteinExistence type="predicted"/>
<dbReference type="Gene3D" id="1.10.10.60">
    <property type="entry name" value="Homeodomain-like"/>
    <property type="match status" value="1"/>
</dbReference>
<dbReference type="PANTHER" id="PTHR19303:SF62">
    <property type="entry name" value="HTH CENPB-TYPE DOMAIN-CONTAINING PROTEIN-RELATED"/>
    <property type="match status" value="1"/>
</dbReference>
<feature type="region of interest" description="Disordered" evidence="1">
    <location>
        <begin position="411"/>
        <end position="436"/>
    </location>
</feature>
<sequence>MAPPIQALQTSSEVNIHLAISAINRSQIQSIRDAAQTFEVPRTTLRRRRAAARGTGQVGQKWPANFVKRTDSLRTQRALCEDPALIRTWFKLVEETKAKYGICDKDVYNFDKAGFIMGKITTQLVITGAERRGRPKTLQLGNREWVTLIAAISAAGWLVPPFLIFAGQYYLSACDNGWTNNELGVEWLKHFNAHTQAPFQELCKENNIYTLCMPPHSSHLLQPLDVGCFSPLKRAYSREVESLMRNHINHITKLEFLPAFKIAFNRAFTPANICSAFRGAGLVPLQLEAVLSKVDVQLRTPTPPAALPEAPWVAQTPSNARELEAQSSLIRERVRQHKSSSPASIIIAIDQLKKGAEVIMLSSKLMRDQISSLEKANSAASARRRRSKKHIQKHGVLTKGAGEDILAQNKADQQIAHEERQGGARSGVSQRAQRRCTRCKETGHNSRTCNTNTINIE</sequence>
<evidence type="ECO:0000256" key="1">
    <source>
        <dbReference type="SAM" id="MobiDB-lite"/>
    </source>
</evidence>
<dbReference type="RefSeq" id="XP_065965714.1">
    <property type="nucleotide sequence ID" value="XM_066103512.1"/>
</dbReference>
<dbReference type="GO" id="GO:0005634">
    <property type="term" value="C:nucleus"/>
    <property type="evidence" value="ECO:0007669"/>
    <property type="project" value="TreeGrafter"/>
</dbReference>
<dbReference type="GO" id="GO:0003677">
    <property type="term" value="F:DNA binding"/>
    <property type="evidence" value="ECO:0007669"/>
    <property type="project" value="TreeGrafter"/>
</dbReference>
<dbReference type="InterPro" id="IPR004875">
    <property type="entry name" value="DDE_SF_endonuclease_dom"/>
</dbReference>
<dbReference type="AlphaFoldDB" id="A0A834S8Y3"/>
<dbReference type="PANTHER" id="PTHR19303">
    <property type="entry name" value="TRANSPOSON"/>
    <property type="match status" value="1"/>
</dbReference>
<evidence type="ECO:0000259" key="2">
    <source>
        <dbReference type="Pfam" id="PF03184"/>
    </source>
</evidence>
<comment type="caution">
    <text evidence="3">The sequence shown here is derived from an EMBL/GenBank/DDBJ whole genome shotgun (WGS) entry which is preliminary data.</text>
</comment>
<organism evidence="3 4">
    <name type="scientific">Pyrenophora tritici-repentis</name>
    <dbReference type="NCBI Taxonomy" id="45151"/>
    <lineage>
        <taxon>Eukaryota</taxon>
        <taxon>Fungi</taxon>
        <taxon>Dikarya</taxon>
        <taxon>Ascomycota</taxon>
        <taxon>Pezizomycotina</taxon>
        <taxon>Dothideomycetes</taxon>
        <taxon>Pleosporomycetidae</taxon>
        <taxon>Pleosporales</taxon>
        <taxon>Pleosporineae</taxon>
        <taxon>Pleosporaceae</taxon>
        <taxon>Pyrenophora</taxon>
    </lineage>
</organism>
<name>A0A834S8Y3_9PLEO</name>
<evidence type="ECO:0000313" key="3">
    <source>
        <dbReference type="EMBL" id="KAF7577991.1"/>
    </source>
</evidence>
<dbReference type="KEGG" id="ptrr:90954249"/>
<dbReference type="GeneID" id="90954249"/>